<dbReference type="SMART" id="SM00052">
    <property type="entry name" value="EAL"/>
    <property type="match status" value="1"/>
</dbReference>
<dbReference type="Pfam" id="PF00990">
    <property type="entry name" value="GGDEF"/>
    <property type="match status" value="1"/>
</dbReference>
<dbReference type="CDD" id="cd01948">
    <property type="entry name" value="EAL"/>
    <property type="match status" value="1"/>
</dbReference>
<dbReference type="InterPro" id="IPR001633">
    <property type="entry name" value="EAL_dom"/>
</dbReference>
<dbReference type="Proteomes" id="UP000460298">
    <property type="component" value="Unassembled WGS sequence"/>
</dbReference>
<gene>
    <name evidence="4" type="ORF">F9K24_21615</name>
</gene>
<dbReference type="AlphaFoldDB" id="A0A833GXA0"/>
<accession>A0A833GXA0</accession>
<dbReference type="SUPFAM" id="SSF141868">
    <property type="entry name" value="EAL domain-like"/>
    <property type="match status" value="1"/>
</dbReference>
<sequence length="661" mass="74479">MKPVIQYRSSLPEELKRDDVVAVRDAQADPDALSVDLDAGDELPSTDLPLLLFFSERTRSLLSQLHKNGPVELFNRSDSNGKHALKQAIDRLSYEKRIREMEKTIATIRIEHEALLNSIDDLVIVLSREGAILWFHRPSNFPDILDSAVVGRDIRSLPLPAEFIKAVDTALVEICAAGHYRSFQAVFETGQKKRTFELKASSREDGTGACAGITISGREITELVETRLSLSRMTEELEESFLRAFELAFTDQITGLPNREALLQTLEMTMENRNDERLALMLLHVRNLSNIRNSTRFDTGNQILKTMVERLKNETDRETFLARYGDDEFGLFMPGDMAEAEAARLIRAIEAPVKTDSMDFTLSCTAGLAVFPDDATEMEALVQSAEIALREAREHGVDKVRLFSPEDRQRLNYRMHVETELLRPNITDEMSLVYQPIVDASTRKIRYLEVLLRWTSPVLGDVPPDLFIPLAEKNGVIISLTNWMITESTKVLPLLPADIRFSVNLSPVHLLVPTLVDDIAGLIEEHHMDPDRYKIEITEGVFIRDPVEATQRIHGLKSRGFTIALDDFGVGFSGLSYLGLLPVDSIKIDRSFLQGYPDDRRSTALIESILTLTRSFGIDSIAEGVEREEQIEHLNRLGCSMLQGFLLSRPLKEQAMLALFS</sequence>
<dbReference type="NCBIfam" id="TIGR00254">
    <property type="entry name" value="GGDEF"/>
    <property type="match status" value="1"/>
</dbReference>
<evidence type="ECO:0000259" key="3">
    <source>
        <dbReference type="PROSITE" id="PS50887"/>
    </source>
</evidence>
<dbReference type="InterPro" id="IPR029787">
    <property type="entry name" value="Nucleotide_cyclase"/>
</dbReference>
<dbReference type="GO" id="GO:0071111">
    <property type="term" value="F:cyclic-guanylate-specific phosphodiesterase activity"/>
    <property type="evidence" value="ECO:0007669"/>
    <property type="project" value="InterPro"/>
</dbReference>
<dbReference type="PANTHER" id="PTHR33121:SF79">
    <property type="entry name" value="CYCLIC DI-GMP PHOSPHODIESTERASE PDED-RELATED"/>
    <property type="match status" value="1"/>
</dbReference>
<feature type="coiled-coil region" evidence="1">
    <location>
        <begin position="91"/>
        <end position="118"/>
    </location>
</feature>
<name>A0A833GXA0_9LEPT</name>
<keyword evidence="1" id="KW-0175">Coiled coil</keyword>
<dbReference type="PROSITE" id="PS50887">
    <property type="entry name" value="GGDEF"/>
    <property type="match status" value="1"/>
</dbReference>
<dbReference type="InterPro" id="IPR000160">
    <property type="entry name" value="GGDEF_dom"/>
</dbReference>
<dbReference type="InterPro" id="IPR043128">
    <property type="entry name" value="Rev_trsase/Diguanyl_cyclase"/>
</dbReference>
<dbReference type="PROSITE" id="PS50883">
    <property type="entry name" value="EAL"/>
    <property type="match status" value="1"/>
</dbReference>
<dbReference type="CDD" id="cd01949">
    <property type="entry name" value="GGDEF"/>
    <property type="match status" value="1"/>
</dbReference>
<evidence type="ECO:0000313" key="5">
    <source>
        <dbReference type="Proteomes" id="UP000460298"/>
    </source>
</evidence>
<dbReference type="InterPro" id="IPR035919">
    <property type="entry name" value="EAL_sf"/>
</dbReference>
<dbReference type="SUPFAM" id="SSF55073">
    <property type="entry name" value="Nucleotide cyclase"/>
    <property type="match status" value="1"/>
</dbReference>
<evidence type="ECO:0000256" key="1">
    <source>
        <dbReference type="SAM" id="Coils"/>
    </source>
</evidence>
<dbReference type="Gene3D" id="3.20.20.450">
    <property type="entry name" value="EAL domain"/>
    <property type="match status" value="1"/>
</dbReference>
<dbReference type="Gene3D" id="3.30.70.270">
    <property type="match status" value="1"/>
</dbReference>
<comment type="caution">
    <text evidence="4">The sequence shown here is derived from an EMBL/GenBank/DDBJ whole genome shotgun (WGS) entry which is preliminary data.</text>
</comment>
<evidence type="ECO:0000259" key="2">
    <source>
        <dbReference type="PROSITE" id="PS50883"/>
    </source>
</evidence>
<organism evidence="4 5">
    <name type="scientific">Leptonema illini</name>
    <dbReference type="NCBI Taxonomy" id="183"/>
    <lineage>
        <taxon>Bacteria</taxon>
        <taxon>Pseudomonadati</taxon>
        <taxon>Spirochaetota</taxon>
        <taxon>Spirochaetia</taxon>
        <taxon>Leptospirales</taxon>
        <taxon>Leptospiraceae</taxon>
        <taxon>Leptonema</taxon>
    </lineage>
</organism>
<evidence type="ECO:0000313" key="4">
    <source>
        <dbReference type="EMBL" id="KAB2928765.1"/>
    </source>
</evidence>
<feature type="domain" description="EAL" evidence="2">
    <location>
        <begin position="414"/>
        <end position="661"/>
    </location>
</feature>
<dbReference type="PANTHER" id="PTHR33121">
    <property type="entry name" value="CYCLIC DI-GMP PHOSPHODIESTERASE PDEF"/>
    <property type="match status" value="1"/>
</dbReference>
<dbReference type="SMART" id="SM00267">
    <property type="entry name" value="GGDEF"/>
    <property type="match status" value="1"/>
</dbReference>
<dbReference type="InterPro" id="IPR050706">
    <property type="entry name" value="Cyclic-di-GMP_PDE-like"/>
</dbReference>
<dbReference type="Gene3D" id="3.30.450.20">
    <property type="entry name" value="PAS domain"/>
    <property type="match status" value="1"/>
</dbReference>
<dbReference type="EMBL" id="WBUI01000044">
    <property type="protein sequence ID" value="KAB2928765.1"/>
    <property type="molecule type" value="Genomic_DNA"/>
</dbReference>
<dbReference type="Pfam" id="PF00563">
    <property type="entry name" value="EAL"/>
    <property type="match status" value="1"/>
</dbReference>
<protein>
    <submittedName>
        <fullName evidence="4">GGDEF domain-containing protein</fullName>
    </submittedName>
</protein>
<feature type="domain" description="GGDEF" evidence="3">
    <location>
        <begin position="276"/>
        <end position="405"/>
    </location>
</feature>
<proteinExistence type="predicted"/>
<reference evidence="4 5" key="1">
    <citation type="submission" date="2019-10" db="EMBL/GenBank/DDBJ databases">
        <title>Extracellular Electron Transfer in a Candidatus Methanoperedens spp. Enrichment Culture.</title>
        <authorList>
            <person name="Berger S."/>
            <person name="Rangel Shaw D."/>
            <person name="Berben T."/>
            <person name="In 'T Zandt M."/>
            <person name="Frank J."/>
            <person name="Reimann J."/>
            <person name="Jetten M.S.M."/>
            <person name="Welte C.U."/>
        </authorList>
    </citation>
    <scope>NUCLEOTIDE SEQUENCE [LARGE SCALE GENOMIC DNA]</scope>
    <source>
        <strain evidence="4">SB12</strain>
    </source>
</reference>